<evidence type="ECO:0000313" key="1">
    <source>
        <dbReference type="EMBL" id="KAL2329667.1"/>
    </source>
</evidence>
<organism evidence="1 2">
    <name type="scientific">Flemingia macrophylla</name>
    <dbReference type="NCBI Taxonomy" id="520843"/>
    <lineage>
        <taxon>Eukaryota</taxon>
        <taxon>Viridiplantae</taxon>
        <taxon>Streptophyta</taxon>
        <taxon>Embryophyta</taxon>
        <taxon>Tracheophyta</taxon>
        <taxon>Spermatophyta</taxon>
        <taxon>Magnoliopsida</taxon>
        <taxon>eudicotyledons</taxon>
        <taxon>Gunneridae</taxon>
        <taxon>Pentapetalae</taxon>
        <taxon>rosids</taxon>
        <taxon>fabids</taxon>
        <taxon>Fabales</taxon>
        <taxon>Fabaceae</taxon>
        <taxon>Papilionoideae</taxon>
        <taxon>50 kb inversion clade</taxon>
        <taxon>NPAAA clade</taxon>
        <taxon>indigoferoid/millettioid clade</taxon>
        <taxon>Phaseoleae</taxon>
        <taxon>Flemingia</taxon>
    </lineage>
</organism>
<protein>
    <submittedName>
        <fullName evidence="1">Uncharacterized protein</fullName>
    </submittedName>
</protein>
<keyword evidence="2" id="KW-1185">Reference proteome</keyword>
<name>A0ABD1M1J8_9FABA</name>
<dbReference type="AlphaFoldDB" id="A0ABD1M1J8"/>
<proteinExistence type="predicted"/>
<accession>A0ABD1M1J8</accession>
<comment type="caution">
    <text evidence="1">The sequence shown here is derived from an EMBL/GenBank/DDBJ whole genome shotgun (WGS) entry which is preliminary data.</text>
</comment>
<dbReference type="EMBL" id="JBGMDY010000006">
    <property type="protein sequence ID" value="KAL2329667.1"/>
    <property type="molecule type" value="Genomic_DNA"/>
</dbReference>
<evidence type="ECO:0000313" key="2">
    <source>
        <dbReference type="Proteomes" id="UP001603857"/>
    </source>
</evidence>
<sequence>MHFIIFQRRKWWSIIILQYSNTLSPLTVSATVKDSSSAIYSGVNLTDKAPMF</sequence>
<gene>
    <name evidence="1" type="ORF">Fmac_017248</name>
</gene>
<reference evidence="1 2" key="1">
    <citation type="submission" date="2024-08" db="EMBL/GenBank/DDBJ databases">
        <title>Insights into the chromosomal genome structure of Flemingia macrophylla.</title>
        <authorList>
            <person name="Ding Y."/>
            <person name="Zhao Y."/>
            <person name="Bi W."/>
            <person name="Wu M."/>
            <person name="Zhao G."/>
            <person name="Gong Y."/>
            <person name="Li W."/>
            <person name="Zhang P."/>
        </authorList>
    </citation>
    <scope>NUCLEOTIDE SEQUENCE [LARGE SCALE GENOMIC DNA]</scope>
    <source>
        <strain evidence="1">DYQJB</strain>
        <tissue evidence="1">Leaf</tissue>
    </source>
</reference>
<dbReference type="Proteomes" id="UP001603857">
    <property type="component" value="Unassembled WGS sequence"/>
</dbReference>